<evidence type="ECO:0000313" key="1">
    <source>
        <dbReference type="Proteomes" id="UP001732720"/>
    </source>
</evidence>
<proteinExistence type="predicted"/>
<dbReference type="Proteomes" id="UP001732720">
    <property type="component" value="Chromosome 14"/>
</dbReference>
<organism evidence="1 2">
    <name type="scientific">Castor canadensis</name>
    <name type="common">American beaver</name>
    <dbReference type="NCBI Taxonomy" id="51338"/>
    <lineage>
        <taxon>Eukaryota</taxon>
        <taxon>Metazoa</taxon>
        <taxon>Chordata</taxon>
        <taxon>Craniata</taxon>
        <taxon>Vertebrata</taxon>
        <taxon>Euteleostomi</taxon>
        <taxon>Mammalia</taxon>
        <taxon>Eutheria</taxon>
        <taxon>Euarchontoglires</taxon>
        <taxon>Glires</taxon>
        <taxon>Rodentia</taxon>
        <taxon>Castorimorpha</taxon>
        <taxon>Castoridae</taxon>
        <taxon>Castor</taxon>
    </lineage>
</organism>
<protein>
    <submittedName>
        <fullName evidence="2">NACHT domain- and WD repeat-containing protein 1</fullName>
    </submittedName>
</protein>
<name>A0AC58KY67_CASCN</name>
<accession>A0AC58KY67</accession>
<evidence type="ECO:0000313" key="2">
    <source>
        <dbReference type="RefSeq" id="XP_073909854.1"/>
    </source>
</evidence>
<dbReference type="RefSeq" id="XP_073909854.1">
    <property type="nucleotide sequence ID" value="XM_074053753.1"/>
</dbReference>
<keyword evidence="1" id="KW-1185">Reference proteome</keyword>
<reference evidence="2" key="1">
    <citation type="submission" date="2025-08" db="UniProtKB">
        <authorList>
            <consortium name="RefSeq"/>
        </authorList>
    </citation>
    <scope>IDENTIFICATION</scope>
</reference>
<sequence>MDAEREALQSSAYPEVQSFCQKHGLMFEVVDLRWGVRSSEATEHMTKELCLEELSRCQRTSIGPAFVALLGNLYGPCPVPRMIEEKEWEALRAQLTARPGDLELVARHFQKDKNAIPPTYILRAPGTGETRGPEEATLTSVLRSGAQEAWRLGLISQQQWHRYHQSVIECEMERGLLSTENGAQGATVFLREIQDLNKHILDDCSLRRVDRLPDGCLDTDAQNLLGSLKGRIADRHPEVIKTHHLPWSRDLVNPKSKAHTRYLKDLSEQFVTRVNHQVLERLRELESAGQDLAWLYQEIRHHLWQSAEATRTFCGHQDIMAQLGQRLRQDDGRPHSSLVIFGPPGIGKTSLVCKLAEQVPGLLGHKTVTVLRLLGTSQMSLGARGLLRSLCSQLCLAYGLPLPPAQVLDTHSRVGHFFHVLLHTVSSRNFESLVVLLDSVDDLDLECHSQRVPWLPVMCPPQVHLILTACSGPSGVLDAVRQTLRDPDAYWELKPLSGKQAQEMIQLLLVAGRRTLSPVQRDVLWASLPECGHPGRLRLAFEEARKWASFTVPAPLATTAEEATHQLCARLEQTHGQLLVAHVLGYIVSSRYGLSEAELKDVLSLDDEVLQAVYQDWTPPSKELLRFPPLLWVRLRRDLGPCLARRPVEGFTLLAVAHRQLAEVVRVRYLSGPERAKRHGVLADFFSGAWSQGTKKLITLPLVGRPLNLDRKVAPQPLWFSDTVANVRKLQELPFHLLHSGRTEELKQEVLGSMSWISCRGVSGGIEALLDDFELCAPHVDSPEVGLVRGALQLCRPAVELRGVERSLLYTELLARLLFFATSHPALVGQLCQQAQSWFRACPHPVLVPLAGFLQPPGGPLRATLTGCHKGVTALAWSLEEKLLLVGTHDGMVAVWDMEEQQVLHTLMGHTGKVTCVKVYAKGTQAISASRDHTLRFWNLLSGQEKFSTWDGGSASSADPQLCSLHVDEANRAVYSVSGSKVNAWDLDTAEPALRVLGDASDPWVCVAVLELESRLLTVSKAGVVTLWNSATGTLQGKRHVSGIKEETPTCAISVQKQGRMVTGFSSGSISLISSEGDRLLEKLPEAVGFLAVSEDESLLAAGFGTSVRVYLADSQGFHRFMATDLAHEDVVETAVFGPENNLILTGSRDALIQVWSLSEQGTLLDVLEGVGAPMSLLVRGGTLVASASQQSSTFKVWDVTYAQRPRTSAPFLDRTGLTAVSHNGSYIYFPKIGDKNKVTIWDLAEGEEQDCLDTSNEVRCLEVAEQTKLLFAGLVSGTVLVFPLESRQDVICIPPPEARKAINCMSLSKSEDHLAIAYDNIVLVLDVSPGDPCPVINGPIYTFYTQLPETIASVAVLADYRVVYGMTNGDLFLYECVNSKVFPLEAHRSKVTCVEVSHKEQLAVSGSEDALLCLWDLQVCKWKFQMTYTSSYCQGAQCACFSQCDKFVYVGLKDRSVTVWSALDGTLLTVQFVHALINRIIPTSNGFLAPTRHGYVLRERFQCPSARVSQQEPLKSFKKAVWMVKSRQREDLAMAAGAPQASGSQMAQGLASKPNKRSQVCLIV</sequence>
<gene>
    <name evidence="2" type="primary">Nwd1</name>
</gene>